<reference evidence="1" key="1">
    <citation type="journal article" date="2021" name="Proc. Natl. Acad. Sci. U.S.A.">
        <title>A Catalog of Tens of Thousands of Viruses from Human Metagenomes Reveals Hidden Associations with Chronic Diseases.</title>
        <authorList>
            <person name="Tisza M.J."/>
            <person name="Buck C.B."/>
        </authorList>
    </citation>
    <scope>NUCLEOTIDE SEQUENCE</scope>
    <source>
        <strain evidence="1">CtqPo10</strain>
    </source>
</reference>
<accession>A0A8S5SUM9</accession>
<name>A0A8S5SUM9_9CAUD</name>
<protein>
    <submittedName>
        <fullName evidence="1">Uncharacterized protein</fullName>
    </submittedName>
</protein>
<evidence type="ECO:0000313" key="1">
    <source>
        <dbReference type="EMBL" id="DAF54646.1"/>
    </source>
</evidence>
<sequence length="51" mass="6299">MIYKYHHAARFKQSRYTLVNTSYLKNNLVKRHINNFKRITLYNYHISIKTP</sequence>
<dbReference type="EMBL" id="BK032682">
    <property type="protein sequence ID" value="DAF54646.1"/>
    <property type="molecule type" value="Genomic_DNA"/>
</dbReference>
<organism evidence="1">
    <name type="scientific">Siphoviridae sp. ctqPo10</name>
    <dbReference type="NCBI Taxonomy" id="2827948"/>
    <lineage>
        <taxon>Viruses</taxon>
        <taxon>Duplodnaviria</taxon>
        <taxon>Heunggongvirae</taxon>
        <taxon>Uroviricota</taxon>
        <taxon>Caudoviricetes</taxon>
    </lineage>
</organism>
<proteinExistence type="predicted"/>